<dbReference type="GO" id="GO:0008270">
    <property type="term" value="F:zinc ion binding"/>
    <property type="evidence" value="ECO:0007669"/>
    <property type="project" value="UniProtKB-KW"/>
</dbReference>
<dbReference type="GO" id="GO:0004519">
    <property type="term" value="F:endonuclease activity"/>
    <property type="evidence" value="ECO:0007669"/>
    <property type="project" value="UniProtKB-KW"/>
</dbReference>
<dbReference type="Pfam" id="PF11977">
    <property type="entry name" value="RNase_Zc3h12a"/>
    <property type="match status" value="1"/>
</dbReference>
<evidence type="ECO:0008006" key="14">
    <source>
        <dbReference type="Google" id="ProtNLM"/>
    </source>
</evidence>
<dbReference type="PANTHER" id="PTHR12876">
    <property type="entry name" value="N4BP1-RELATED"/>
    <property type="match status" value="1"/>
</dbReference>
<keyword evidence="9" id="KW-0460">Magnesium</keyword>
<evidence type="ECO:0000256" key="1">
    <source>
        <dbReference type="ARBA" id="ARBA00001946"/>
    </source>
</evidence>
<dbReference type="AlphaFoldDB" id="A0ABD0VWV2"/>
<evidence type="ECO:0000256" key="8">
    <source>
        <dbReference type="ARBA" id="ARBA00022833"/>
    </source>
</evidence>
<keyword evidence="6" id="KW-0863">Zinc-finger</keyword>
<evidence type="ECO:0000256" key="2">
    <source>
        <dbReference type="ARBA" id="ARBA00010922"/>
    </source>
</evidence>
<evidence type="ECO:0000259" key="11">
    <source>
        <dbReference type="Pfam" id="PF18039"/>
    </source>
</evidence>
<comment type="cofactor">
    <cofactor evidence="1">
        <name>Mg(2+)</name>
        <dbReference type="ChEBI" id="CHEBI:18420"/>
    </cofactor>
</comment>
<evidence type="ECO:0000256" key="6">
    <source>
        <dbReference type="ARBA" id="ARBA00022771"/>
    </source>
</evidence>
<accession>A0ABD0VWV2</accession>
<keyword evidence="5" id="KW-0255">Endonuclease</keyword>
<feature type="domain" description="Rege-1 UBA-like" evidence="11">
    <location>
        <begin position="40"/>
        <end position="79"/>
    </location>
</feature>
<dbReference type="InterPro" id="IPR021869">
    <property type="entry name" value="RNase_Zc3h12_NYN"/>
</dbReference>
<evidence type="ECO:0000256" key="5">
    <source>
        <dbReference type="ARBA" id="ARBA00022759"/>
    </source>
</evidence>
<evidence type="ECO:0000256" key="4">
    <source>
        <dbReference type="ARBA" id="ARBA00022723"/>
    </source>
</evidence>
<dbReference type="Pfam" id="PF18039">
    <property type="entry name" value="UBA_6"/>
    <property type="match status" value="1"/>
</dbReference>
<reference evidence="12 13" key="1">
    <citation type="submission" date="2024-06" db="EMBL/GenBank/DDBJ databases">
        <authorList>
            <person name="Pan Q."/>
            <person name="Wen M."/>
            <person name="Jouanno E."/>
            <person name="Zahm M."/>
            <person name="Klopp C."/>
            <person name="Cabau C."/>
            <person name="Louis A."/>
            <person name="Berthelot C."/>
            <person name="Parey E."/>
            <person name="Roest Crollius H."/>
            <person name="Montfort J."/>
            <person name="Robinson-Rechavi M."/>
            <person name="Bouchez O."/>
            <person name="Lampietro C."/>
            <person name="Lopez Roques C."/>
            <person name="Donnadieu C."/>
            <person name="Postlethwait J."/>
            <person name="Bobe J."/>
            <person name="Verreycken H."/>
            <person name="Guiguen Y."/>
        </authorList>
    </citation>
    <scope>NUCLEOTIDE SEQUENCE [LARGE SCALE GENOMIC DNA]</scope>
    <source>
        <strain evidence="12">Up_M1</strain>
        <tissue evidence="12">Testis</tissue>
    </source>
</reference>
<proteinExistence type="inferred from homology"/>
<keyword evidence="4" id="KW-0479">Metal-binding</keyword>
<evidence type="ECO:0000313" key="12">
    <source>
        <dbReference type="EMBL" id="KAL0961965.1"/>
    </source>
</evidence>
<evidence type="ECO:0000256" key="3">
    <source>
        <dbReference type="ARBA" id="ARBA00022722"/>
    </source>
</evidence>
<dbReference type="InterPro" id="IPR051101">
    <property type="entry name" value="ZC3H12/N4BP1_RNase_Reg"/>
</dbReference>
<keyword evidence="8" id="KW-0862">Zinc</keyword>
<feature type="domain" description="RNase NYN" evidence="10">
    <location>
        <begin position="129"/>
        <end position="222"/>
    </location>
</feature>
<organism evidence="12 13">
    <name type="scientific">Umbra pygmaea</name>
    <name type="common">Eastern mudminnow</name>
    <dbReference type="NCBI Taxonomy" id="75934"/>
    <lineage>
        <taxon>Eukaryota</taxon>
        <taxon>Metazoa</taxon>
        <taxon>Chordata</taxon>
        <taxon>Craniata</taxon>
        <taxon>Vertebrata</taxon>
        <taxon>Euteleostomi</taxon>
        <taxon>Actinopterygii</taxon>
        <taxon>Neopterygii</taxon>
        <taxon>Teleostei</taxon>
        <taxon>Protacanthopterygii</taxon>
        <taxon>Esociformes</taxon>
        <taxon>Umbridae</taxon>
        <taxon>Umbra</taxon>
    </lineage>
</organism>
<dbReference type="InterPro" id="IPR040546">
    <property type="entry name" value="Rege-1_UBA-like"/>
</dbReference>
<keyword evidence="13" id="KW-1185">Reference proteome</keyword>
<keyword evidence="3" id="KW-0540">Nuclease</keyword>
<dbReference type="PANTHER" id="PTHR12876:SF10">
    <property type="entry name" value="ENDORIBONUCLEASE ZC3H12A"/>
    <property type="match status" value="1"/>
</dbReference>
<dbReference type="Gene3D" id="3.40.50.11980">
    <property type="match status" value="1"/>
</dbReference>
<dbReference type="Proteomes" id="UP001557470">
    <property type="component" value="Unassembled WGS sequence"/>
</dbReference>
<evidence type="ECO:0000259" key="10">
    <source>
        <dbReference type="Pfam" id="PF11977"/>
    </source>
</evidence>
<keyword evidence="7" id="KW-0378">Hydrolase</keyword>
<dbReference type="GO" id="GO:0016787">
    <property type="term" value="F:hydrolase activity"/>
    <property type="evidence" value="ECO:0007669"/>
    <property type="project" value="UniProtKB-KW"/>
</dbReference>
<evidence type="ECO:0000313" key="13">
    <source>
        <dbReference type="Proteomes" id="UP001557470"/>
    </source>
</evidence>
<dbReference type="FunFam" id="3.40.50.11980:FF:000001">
    <property type="entry name" value="ZC3H12A isoform 1"/>
    <property type="match status" value="1"/>
</dbReference>
<evidence type="ECO:0000256" key="7">
    <source>
        <dbReference type="ARBA" id="ARBA00022801"/>
    </source>
</evidence>
<name>A0ABD0VWV2_UMBPY</name>
<evidence type="ECO:0000256" key="9">
    <source>
        <dbReference type="ARBA" id="ARBA00022842"/>
    </source>
</evidence>
<protein>
    <recommendedName>
        <fullName evidence="14">Zinc finger CCCH-type containing 12A</fullName>
    </recommendedName>
</protein>
<dbReference type="EMBL" id="JAGEUA010000011">
    <property type="protein sequence ID" value="KAL0961965.1"/>
    <property type="molecule type" value="Genomic_DNA"/>
</dbReference>
<comment type="similarity">
    <text evidence="2">Belongs to the ZC3H12 family.</text>
</comment>
<gene>
    <name evidence="12" type="ORF">UPYG_G00333970</name>
</gene>
<sequence length="253" mass="27480">MPALHNHPPAHFTFGRMHPSAPQCPAPVESCPTPAHPAETQLDFYRKLGYSPAHVRTVLQKFGLSVDTNSVLGELVRTGASPDNVEMDRQNVEGPAAMSVMVTQGEAIGSLPVPTACWEDASSDDREALRPIVIDGSNVAMSHGNKEVFSCLGIQLAVSFFLDRGHADITVFVPSWRKEQARPDGPISDQHILRELEKKKIVVFTPSRRVAGKRVVCYDDASSLSSRTSQMASLCPMTRTATFKARGRSGSVS</sequence>
<comment type="caution">
    <text evidence="12">The sequence shown here is derived from an EMBL/GenBank/DDBJ whole genome shotgun (WGS) entry which is preliminary data.</text>
</comment>